<evidence type="ECO:0000313" key="2">
    <source>
        <dbReference type="Proteomes" id="UP000266841"/>
    </source>
</evidence>
<gene>
    <name evidence="1" type="ORF">THAOC_04520</name>
</gene>
<dbReference type="Proteomes" id="UP000266841">
    <property type="component" value="Unassembled WGS sequence"/>
</dbReference>
<organism evidence="1 2">
    <name type="scientific">Thalassiosira oceanica</name>
    <name type="common">Marine diatom</name>
    <dbReference type="NCBI Taxonomy" id="159749"/>
    <lineage>
        <taxon>Eukaryota</taxon>
        <taxon>Sar</taxon>
        <taxon>Stramenopiles</taxon>
        <taxon>Ochrophyta</taxon>
        <taxon>Bacillariophyta</taxon>
        <taxon>Coscinodiscophyceae</taxon>
        <taxon>Thalassiosirophycidae</taxon>
        <taxon>Thalassiosirales</taxon>
        <taxon>Thalassiosiraceae</taxon>
        <taxon>Thalassiosira</taxon>
    </lineage>
</organism>
<keyword evidence="2" id="KW-1185">Reference proteome</keyword>
<comment type="caution">
    <text evidence="1">The sequence shown here is derived from an EMBL/GenBank/DDBJ whole genome shotgun (WGS) entry which is preliminary data.</text>
</comment>
<sequence length="182" mass="20370">LSELSTGPFFPEWAARAHLPTIQTKHAAPRLLLAPSEMITGADTNRCHRSQDRIGLVTAFMPSRRRLPAAPGKPSFPYLKVYYLPRRCVLAEPSQRTCDIESPRLDGARKIRRPWPQPPESEDWGRPPCVGEDGILPYRLALATILAVNEVGIVRVLCTVVAQLGKQRKAQRHKDAEGVHLR</sequence>
<accession>K0TJ09</accession>
<feature type="non-terminal residue" evidence="1">
    <location>
        <position position="1"/>
    </location>
</feature>
<proteinExistence type="predicted"/>
<protein>
    <submittedName>
        <fullName evidence="1">Uncharacterized protein</fullName>
    </submittedName>
</protein>
<reference evidence="1 2" key="1">
    <citation type="journal article" date="2012" name="Genome Biol.">
        <title>Genome and low-iron response of an oceanic diatom adapted to chronic iron limitation.</title>
        <authorList>
            <person name="Lommer M."/>
            <person name="Specht M."/>
            <person name="Roy A.S."/>
            <person name="Kraemer L."/>
            <person name="Andreson R."/>
            <person name="Gutowska M.A."/>
            <person name="Wolf J."/>
            <person name="Bergner S.V."/>
            <person name="Schilhabel M.B."/>
            <person name="Klostermeier U.C."/>
            <person name="Beiko R.G."/>
            <person name="Rosenstiel P."/>
            <person name="Hippler M."/>
            <person name="Laroche J."/>
        </authorList>
    </citation>
    <scope>NUCLEOTIDE SEQUENCE [LARGE SCALE GENOMIC DNA]</scope>
    <source>
        <strain evidence="1 2">CCMP1005</strain>
    </source>
</reference>
<name>K0TJ09_THAOC</name>
<evidence type="ECO:0000313" key="1">
    <source>
        <dbReference type="EMBL" id="EJK73836.1"/>
    </source>
</evidence>
<dbReference type="AlphaFoldDB" id="K0TJ09"/>
<dbReference type="EMBL" id="AGNL01004169">
    <property type="protein sequence ID" value="EJK73836.1"/>
    <property type="molecule type" value="Genomic_DNA"/>
</dbReference>